<evidence type="ECO:0000313" key="13">
    <source>
        <dbReference type="Proteomes" id="UP001589645"/>
    </source>
</evidence>
<accession>A0ABV5HQ04</accession>
<organism evidence="12 13">
    <name type="scientific">Vibrio olivae</name>
    <dbReference type="NCBI Taxonomy" id="1243002"/>
    <lineage>
        <taxon>Bacteria</taxon>
        <taxon>Pseudomonadati</taxon>
        <taxon>Pseudomonadota</taxon>
        <taxon>Gammaproteobacteria</taxon>
        <taxon>Vibrionales</taxon>
        <taxon>Vibrionaceae</taxon>
        <taxon>Vibrio</taxon>
    </lineage>
</organism>
<evidence type="ECO:0000256" key="5">
    <source>
        <dbReference type="ARBA" id="ARBA00022519"/>
    </source>
</evidence>
<feature type="transmembrane region" description="Helical" evidence="11">
    <location>
        <begin position="21"/>
        <end position="40"/>
    </location>
</feature>
<dbReference type="Pfam" id="PF04612">
    <property type="entry name" value="T2SSM"/>
    <property type="match status" value="1"/>
</dbReference>
<protein>
    <recommendedName>
        <fullName evidence="10">Type II secretion system protein M</fullName>
        <shortName evidence="10">T2SS protein M</shortName>
    </recommendedName>
    <alternativeName>
        <fullName evidence="10">General secretion pathway protein M</fullName>
    </alternativeName>
</protein>
<evidence type="ECO:0000256" key="1">
    <source>
        <dbReference type="ARBA" id="ARBA00004377"/>
    </source>
</evidence>
<gene>
    <name evidence="12" type="ORF">ACFFUV_15310</name>
</gene>
<comment type="similarity">
    <text evidence="2 10">Belongs to the GSP M family.</text>
</comment>
<dbReference type="InterPro" id="IPR007690">
    <property type="entry name" value="T2SS_GspM"/>
</dbReference>
<sequence length="163" mass="18891">MKNWIALAQKWWSSITQREQRLLMGGGALLLLGIIYWGMWQPLAEQAQQAEQRLASEKQLLSWVKDKANTITQLRQQGGKTFSDQPLNQIISSSARRFDIELVRVQPRGDMMQVWVQPMPFNRLVDWIAYLRQQQGVNAMFVDVDKADTEGMVEVKRLQFIKG</sequence>
<evidence type="ECO:0000256" key="11">
    <source>
        <dbReference type="SAM" id="Phobius"/>
    </source>
</evidence>
<evidence type="ECO:0000256" key="6">
    <source>
        <dbReference type="ARBA" id="ARBA00022692"/>
    </source>
</evidence>
<evidence type="ECO:0000256" key="7">
    <source>
        <dbReference type="ARBA" id="ARBA00022927"/>
    </source>
</evidence>
<evidence type="ECO:0000256" key="9">
    <source>
        <dbReference type="ARBA" id="ARBA00023136"/>
    </source>
</evidence>
<comment type="caution">
    <text evidence="12">The sequence shown here is derived from an EMBL/GenBank/DDBJ whole genome shotgun (WGS) entry which is preliminary data.</text>
</comment>
<comment type="function">
    <text evidence="10">Inner membrane component of the type II secretion system required for the energy-dependent secretion of extracellular factors such as proteases and toxins from the periplasm.</text>
</comment>
<dbReference type="InterPro" id="IPR023229">
    <property type="entry name" value="T2SS_M_periplasmic_sf"/>
</dbReference>
<dbReference type="PIRSF" id="PIRSF006291">
    <property type="entry name" value="GspM"/>
    <property type="match status" value="1"/>
</dbReference>
<keyword evidence="5 10" id="KW-0997">Cell inner membrane</keyword>
<evidence type="ECO:0000256" key="2">
    <source>
        <dbReference type="ARBA" id="ARBA00010637"/>
    </source>
</evidence>
<keyword evidence="7 10" id="KW-0653">Protein transport</keyword>
<dbReference type="SUPFAM" id="SSF103054">
    <property type="entry name" value="General secretion pathway protein M, EpsM"/>
    <property type="match status" value="1"/>
</dbReference>
<keyword evidence="9 10" id="KW-0472">Membrane</keyword>
<evidence type="ECO:0000313" key="12">
    <source>
        <dbReference type="EMBL" id="MFB9136338.1"/>
    </source>
</evidence>
<evidence type="ECO:0000256" key="8">
    <source>
        <dbReference type="ARBA" id="ARBA00022989"/>
    </source>
</evidence>
<reference evidence="12 13" key="1">
    <citation type="submission" date="2024-09" db="EMBL/GenBank/DDBJ databases">
        <authorList>
            <person name="Sun Q."/>
            <person name="Mori K."/>
        </authorList>
    </citation>
    <scope>NUCLEOTIDE SEQUENCE [LARGE SCALE GENOMIC DNA]</scope>
    <source>
        <strain evidence="12 13">CECT 8064</strain>
    </source>
</reference>
<proteinExistence type="inferred from homology"/>
<keyword evidence="3 10" id="KW-0813">Transport</keyword>
<comment type="subcellular location">
    <subcellularLocation>
        <location evidence="1">Cell inner membrane</location>
        <topology evidence="1">Single-pass membrane protein</topology>
    </subcellularLocation>
</comment>
<keyword evidence="8 11" id="KW-1133">Transmembrane helix</keyword>
<evidence type="ECO:0000256" key="4">
    <source>
        <dbReference type="ARBA" id="ARBA00022475"/>
    </source>
</evidence>
<dbReference type="Proteomes" id="UP001589645">
    <property type="component" value="Unassembled WGS sequence"/>
</dbReference>
<name>A0ABV5HQ04_9VIBR</name>
<evidence type="ECO:0000256" key="10">
    <source>
        <dbReference type="PIRNR" id="PIRNR006291"/>
    </source>
</evidence>
<keyword evidence="13" id="KW-1185">Reference proteome</keyword>
<evidence type="ECO:0000256" key="3">
    <source>
        <dbReference type="ARBA" id="ARBA00022448"/>
    </source>
</evidence>
<dbReference type="Gene3D" id="3.30.1360.100">
    <property type="entry name" value="General secretion pathway protein M, EpsM"/>
    <property type="match status" value="1"/>
</dbReference>
<keyword evidence="4 10" id="KW-1003">Cell membrane</keyword>
<keyword evidence="6 11" id="KW-0812">Transmembrane</keyword>
<dbReference type="RefSeq" id="WP_390194457.1">
    <property type="nucleotide sequence ID" value="NZ_JBHMEP010000005.1"/>
</dbReference>
<dbReference type="EMBL" id="JBHMEP010000005">
    <property type="protein sequence ID" value="MFB9136338.1"/>
    <property type="molecule type" value="Genomic_DNA"/>
</dbReference>